<dbReference type="EMBL" id="JAFCMP010000112">
    <property type="protein sequence ID" value="KAG5186211.1"/>
    <property type="molecule type" value="Genomic_DNA"/>
</dbReference>
<proteinExistence type="predicted"/>
<protein>
    <submittedName>
        <fullName evidence="1">Uncharacterized protein</fullName>
    </submittedName>
</protein>
<dbReference type="OrthoDB" id="10543878at2759"/>
<gene>
    <name evidence="1" type="ORF">JKP88DRAFT_156894</name>
</gene>
<dbReference type="Proteomes" id="UP000664859">
    <property type="component" value="Unassembled WGS sequence"/>
</dbReference>
<accession>A0A835Z3L4</accession>
<sequence>MDLDDVTAAIRVDTATNKGSVIDVIKIVQSCNASDASTYCKRLLDDIGTDLGTRCVQLRINSKGRLTPCADAKTLVEIVWSLPGKAAREFRRQSAANVCRVLGGDLSIVQEVEARHHALQQTEGGRAAQKFLLEDSESSVGGEMISGLPLELALANETQKSAYFEARMREEAAIATKKARAQFAVEGYELLRSMGAADHRDCITFSDAVRRAVTDGGGAAVVEARALAADDPTIPTPQCDPFYRGEEISMHTVAHEMRVKIPEQGEGRIGKRMKALYTERYGDAAAANIPTRNIEFRGQIWPANSYWARDADLMKRAVQSVL</sequence>
<reference evidence="1" key="1">
    <citation type="submission" date="2021-02" db="EMBL/GenBank/DDBJ databases">
        <title>First Annotated Genome of the Yellow-green Alga Tribonema minus.</title>
        <authorList>
            <person name="Mahan K.M."/>
        </authorList>
    </citation>
    <scope>NUCLEOTIDE SEQUENCE</scope>
    <source>
        <strain evidence="1">UTEX B ZZ1240</strain>
    </source>
</reference>
<organism evidence="1 2">
    <name type="scientific">Tribonema minus</name>
    <dbReference type="NCBI Taxonomy" id="303371"/>
    <lineage>
        <taxon>Eukaryota</taxon>
        <taxon>Sar</taxon>
        <taxon>Stramenopiles</taxon>
        <taxon>Ochrophyta</taxon>
        <taxon>PX clade</taxon>
        <taxon>Xanthophyceae</taxon>
        <taxon>Tribonematales</taxon>
        <taxon>Tribonemataceae</taxon>
        <taxon>Tribonema</taxon>
    </lineage>
</organism>
<keyword evidence="2" id="KW-1185">Reference proteome</keyword>
<name>A0A835Z3L4_9STRA</name>
<dbReference type="AlphaFoldDB" id="A0A835Z3L4"/>
<evidence type="ECO:0000313" key="2">
    <source>
        <dbReference type="Proteomes" id="UP000664859"/>
    </source>
</evidence>
<evidence type="ECO:0000313" key="1">
    <source>
        <dbReference type="EMBL" id="KAG5186211.1"/>
    </source>
</evidence>
<comment type="caution">
    <text evidence="1">The sequence shown here is derived from an EMBL/GenBank/DDBJ whole genome shotgun (WGS) entry which is preliminary data.</text>
</comment>